<dbReference type="SUPFAM" id="SSF51197">
    <property type="entry name" value="Clavaminate synthase-like"/>
    <property type="match status" value="1"/>
</dbReference>
<proteinExistence type="predicted"/>
<gene>
    <name evidence="1" type="ORF">SAMN06265368_4771</name>
</gene>
<dbReference type="OrthoDB" id="7977346at2"/>
<dbReference type="Proteomes" id="UP000219439">
    <property type="component" value="Unassembled WGS sequence"/>
</dbReference>
<keyword evidence="2" id="KW-1185">Reference proteome</keyword>
<dbReference type="RefSeq" id="WP_141401327.1">
    <property type="nucleotide sequence ID" value="NZ_OBEL01000010.1"/>
</dbReference>
<dbReference type="Gene3D" id="2.60.120.650">
    <property type="entry name" value="Cupin"/>
    <property type="match status" value="1"/>
</dbReference>
<dbReference type="EMBL" id="OBEL01000010">
    <property type="protein sequence ID" value="SNZ21646.1"/>
    <property type="molecule type" value="Genomic_DNA"/>
</dbReference>
<evidence type="ECO:0000313" key="1">
    <source>
        <dbReference type="EMBL" id="SNZ21646.1"/>
    </source>
</evidence>
<name>A0A285PND7_9HYPH</name>
<dbReference type="AlphaFoldDB" id="A0A285PND7"/>
<protein>
    <recommendedName>
        <fullName evidence="3">JmjC domain-containing protein</fullName>
    </recommendedName>
</protein>
<sequence length="316" mass="36425">MTADMGQIVTGWKPQFSKLWSKHTLVIEHSLHKSDLFSEEALAKLIEKTPPEHYNLATMGEGDPKTADWREGVLGSASGAEAIEAIKKGRLWLNIRHCQDFDPRYKAVLDQLFEEFESHVPGLNTYKRNMGILITSPKCQTLYHFDLPGQHLWQIAGRKKVYIYPNREPFISGVDRQRVLLRETREEFPFEPWYDDYAEIYHLEPGQMAYWPLHAPHRVENEDCLNISLTLEHWDTEVRNAYAVNYGNGVLKRFFGYEAKNNKPSGLHVYPKAALSMAYKKLGFEKSGSYKDEVDFKLDAKQPQGFADIPLTAKFA</sequence>
<evidence type="ECO:0000313" key="2">
    <source>
        <dbReference type="Proteomes" id="UP000219439"/>
    </source>
</evidence>
<accession>A0A285PND7</accession>
<organism evidence="1 2">
    <name type="scientific">Cohaesibacter gelatinilyticus</name>
    <dbReference type="NCBI Taxonomy" id="372072"/>
    <lineage>
        <taxon>Bacteria</taxon>
        <taxon>Pseudomonadati</taxon>
        <taxon>Pseudomonadota</taxon>
        <taxon>Alphaproteobacteria</taxon>
        <taxon>Hyphomicrobiales</taxon>
        <taxon>Cohaesibacteraceae</taxon>
    </lineage>
</organism>
<evidence type="ECO:0008006" key="3">
    <source>
        <dbReference type="Google" id="ProtNLM"/>
    </source>
</evidence>
<reference evidence="1 2" key="1">
    <citation type="submission" date="2017-09" db="EMBL/GenBank/DDBJ databases">
        <authorList>
            <person name="Ehlers B."/>
            <person name="Leendertz F.H."/>
        </authorList>
    </citation>
    <scope>NUCLEOTIDE SEQUENCE [LARGE SCALE GENOMIC DNA]</scope>
    <source>
        <strain evidence="1 2">DSM 18289</strain>
    </source>
</reference>